<dbReference type="CDD" id="cd12108">
    <property type="entry name" value="Hr-like"/>
    <property type="match status" value="1"/>
</dbReference>
<protein>
    <submittedName>
        <fullName evidence="7">Iron-sulfur cluster repair protein YtfE</fullName>
    </submittedName>
</protein>
<dbReference type="Pfam" id="PF01814">
    <property type="entry name" value="Hemerythrin"/>
    <property type="match status" value="1"/>
</dbReference>
<feature type="domain" description="Hemerythrin-like" evidence="6">
    <location>
        <begin position="82"/>
        <end position="217"/>
    </location>
</feature>
<proteinExistence type="predicted"/>
<dbReference type="EMBL" id="JARQTX010000006">
    <property type="protein sequence ID" value="MDG2946016.1"/>
    <property type="molecule type" value="Genomic_DNA"/>
</dbReference>
<evidence type="ECO:0000313" key="8">
    <source>
        <dbReference type="Proteomes" id="UP001216057"/>
    </source>
</evidence>
<dbReference type="Proteomes" id="UP001216057">
    <property type="component" value="Unassembled WGS sequence"/>
</dbReference>
<accession>A0ABT6ER63</accession>
<dbReference type="InterPro" id="IPR012312">
    <property type="entry name" value="Hemerythrin-like"/>
</dbReference>
<comment type="subcellular location">
    <subcellularLocation>
        <location evidence="1">Cytoplasm</location>
    </subcellularLocation>
</comment>
<evidence type="ECO:0000256" key="5">
    <source>
        <dbReference type="SAM" id="Coils"/>
    </source>
</evidence>
<dbReference type="RefSeq" id="WP_317485922.1">
    <property type="nucleotide sequence ID" value="NZ_JARQTX010000006.1"/>
</dbReference>
<dbReference type="PANTHER" id="PTHR36438">
    <property type="entry name" value="IRON-SULFUR CLUSTER REPAIR PROTEIN YTFE"/>
    <property type="match status" value="1"/>
</dbReference>
<gene>
    <name evidence="7" type="primary">ytfE</name>
    <name evidence="7" type="ORF">P7M32_06185</name>
</gene>
<name>A0ABT6ER63_9PAST</name>
<feature type="coiled-coil region" evidence="5">
    <location>
        <begin position="34"/>
        <end position="61"/>
    </location>
</feature>
<dbReference type="NCBIfam" id="TIGR03652">
    <property type="entry name" value="FeS_repair_RIC"/>
    <property type="match status" value="1"/>
</dbReference>
<evidence type="ECO:0000313" key="7">
    <source>
        <dbReference type="EMBL" id="MDG2946016.1"/>
    </source>
</evidence>
<keyword evidence="5" id="KW-0175">Coiled coil</keyword>
<dbReference type="InterPro" id="IPR019903">
    <property type="entry name" value="RIC_family"/>
</dbReference>
<organism evidence="7 8">
    <name type="scientific">Exercitatus varius</name>
    <dbReference type="NCBI Taxonomy" id="67857"/>
    <lineage>
        <taxon>Bacteria</taxon>
        <taxon>Pseudomonadati</taxon>
        <taxon>Pseudomonadota</taxon>
        <taxon>Gammaproteobacteria</taxon>
        <taxon>Pasteurellales</taxon>
        <taxon>Pasteurellaceae</taxon>
        <taxon>Exercitatus</taxon>
    </lineage>
</organism>
<evidence type="ECO:0000256" key="4">
    <source>
        <dbReference type="ARBA" id="ARBA00023004"/>
    </source>
</evidence>
<reference evidence="7 8" key="1">
    <citation type="submission" date="2023-03" db="EMBL/GenBank/DDBJ databases">
        <title>Classification of Bisgaard taxon 6 and taxon 10 as Exercitatus varius gen. nov., spec. nov.</title>
        <authorList>
            <person name="Christensen H."/>
        </authorList>
    </citation>
    <scope>NUCLEOTIDE SEQUENCE [LARGE SCALE GENOMIC DNA]</scope>
    <source>
        <strain evidence="7 8">23350_01</strain>
    </source>
</reference>
<evidence type="ECO:0000259" key="6">
    <source>
        <dbReference type="Pfam" id="PF01814"/>
    </source>
</evidence>
<keyword evidence="8" id="KW-1185">Reference proteome</keyword>
<keyword evidence="4" id="KW-0408">Iron</keyword>
<comment type="caution">
    <text evidence="7">The sequence shown here is derived from an EMBL/GenBank/DDBJ whole genome shotgun (WGS) entry which is preliminary data.</text>
</comment>
<dbReference type="Gene3D" id="1.20.120.520">
    <property type="entry name" value="nmb1532 protein domain like"/>
    <property type="match status" value="1"/>
</dbReference>
<sequence length="222" mass="25047">MSFAHQKLGEIAVAIPGATQLFREYDLDFCCGGAEELSAAVQQKNLNLAEIEAKLLELRQNAATPEKDWTTASYDEFTRFIVARFHERHRAQLPELIRLAETVERVHAERDDCPTGVMAELQALYDHLSQHMMKEEQILFPMICAGNYAMATMPIRVMEAEHAEAGDQLETLKALTNNVTAPADACTTWRALYAGISTFIDDLMEHTHLENNILFPRVRAEV</sequence>
<keyword evidence="2" id="KW-0963">Cytoplasm</keyword>
<evidence type="ECO:0000256" key="1">
    <source>
        <dbReference type="ARBA" id="ARBA00004496"/>
    </source>
</evidence>
<evidence type="ECO:0000256" key="2">
    <source>
        <dbReference type="ARBA" id="ARBA00022490"/>
    </source>
</evidence>
<dbReference type="Pfam" id="PF04405">
    <property type="entry name" value="ScdA_N"/>
    <property type="match status" value="1"/>
</dbReference>
<evidence type="ECO:0000256" key="3">
    <source>
        <dbReference type="ARBA" id="ARBA00022723"/>
    </source>
</evidence>
<dbReference type="NCBIfam" id="NF008221">
    <property type="entry name" value="PRK10992.1"/>
    <property type="match status" value="1"/>
</dbReference>
<dbReference type="PANTHER" id="PTHR36438:SF1">
    <property type="entry name" value="IRON-SULFUR CLUSTER REPAIR PROTEIN YTFE"/>
    <property type="match status" value="1"/>
</dbReference>
<keyword evidence="3" id="KW-0479">Metal-binding</keyword>